<keyword evidence="8" id="KW-1185">Reference proteome</keyword>
<feature type="domain" description="Peptide methionine sulphoxide reductase MsrA" evidence="5">
    <location>
        <begin position="71"/>
        <end position="209"/>
    </location>
</feature>
<dbReference type="EnsemblMetazoa" id="XM_030979829">
    <property type="protein sequence ID" value="XP_030835689"/>
    <property type="gene ID" value="LOC594035"/>
</dbReference>
<evidence type="ECO:0000313" key="8">
    <source>
        <dbReference type="Proteomes" id="UP000007110"/>
    </source>
</evidence>
<dbReference type="FunCoup" id="A0A7M7SW35">
    <property type="interactions" value="1055"/>
</dbReference>
<comment type="similarity">
    <text evidence="1">Belongs to the MsrA Met sulfoxide reductase family.</text>
</comment>
<dbReference type="GeneID" id="594035"/>
<dbReference type="AlphaFoldDB" id="A0A7M7SW35"/>
<dbReference type="InterPro" id="IPR036509">
    <property type="entry name" value="Met_Sox_Rdtase_MsrA_sf"/>
</dbReference>
<name>A0A7M7SW35_STRPU</name>
<dbReference type="KEGG" id="spu:594035"/>
<evidence type="ECO:0000256" key="4">
    <source>
        <dbReference type="ARBA" id="ARBA00030643"/>
    </source>
</evidence>
<dbReference type="FunFam" id="3.30.1060.10:FF:000004">
    <property type="entry name" value="Peptide methionine sulfoxide reductase A5"/>
    <property type="match status" value="1"/>
</dbReference>
<keyword evidence="3" id="KW-0560">Oxidoreductase</keyword>
<organism evidence="7 8">
    <name type="scientific">Strongylocentrotus purpuratus</name>
    <name type="common">Purple sea urchin</name>
    <dbReference type="NCBI Taxonomy" id="7668"/>
    <lineage>
        <taxon>Eukaryota</taxon>
        <taxon>Metazoa</taxon>
        <taxon>Echinodermata</taxon>
        <taxon>Eleutherozoa</taxon>
        <taxon>Echinozoa</taxon>
        <taxon>Echinoidea</taxon>
        <taxon>Euechinoidea</taxon>
        <taxon>Echinacea</taxon>
        <taxon>Camarodonta</taxon>
        <taxon>Echinidea</taxon>
        <taxon>Strongylocentrotidae</taxon>
        <taxon>Strongylocentrotus</taxon>
    </lineage>
</organism>
<evidence type="ECO:0000256" key="3">
    <source>
        <dbReference type="ARBA" id="ARBA00023002"/>
    </source>
</evidence>
<accession>A0A7M7SW35</accession>
<evidence type="ECO:0000259" key="6">
    <source>
        <dbReference type="Pfam" id="PF20939"/>
    </source>
</evidence>
<evidence type="ECO:0000256" key="2">
    <source>
        <dbReference type="ARBA" id="ARBA00012502"/>
    </source>
</evidence>
<proteinExistence type="inferred from homology"/>
<dbReference type="OrthoDB" id="77405at2759"/>
<dbReference type="InterPro" id="IPR049006">
    <property type="entry name" value="MsrA_helical"/>
</dbReference>
<evidence type="ECO:0000256" key="1">
    <source>
        <dbReference type="ARBA" id="ARBA00005591"/>
    </source>
</evidence>
<dbReference type="HAMAP" id="MF_01401">
    <property type="entry name" value="MsrA"/>
    <property type="match status" value="1"/>
</dbReference>
<sequence>MVQTSMTMMGYNVGSKLATATVYIMGVLISMWSVTMATDGAGCGDPESFLRYRKIEPSTVPYSEPLVSTTKATFGMGCFWGVEASFGALPGVVRVKAGYTGGKLDNPNYRILGDHTEAVEIEFNPTKTSYGALLKVFHQDHDPTELYKPQYMSAIFYHDDVQRHHAEASLQAEQKRRGEGSQLVTKILPAGQFYPAEDYHQKYFLRQQHALVESLHLKDADFLSSSRASRLLGYMSGPGTVEGFNAEVESLALSTSQADFMRVLIENKDGGTCH</sequence>
<dbReference type="InterPro" id="IPR002569">
    <property type="entry name" value="Met_Sox_Rdtase_MsrA_dom"/>
</dbReference>
<evidence type="ECO:0000259" key="5">
    <source>
        <dbReference type="Pfam" id="PF01625"/>
    </source>
</evidence>
<dbReference type="NCBIfam" id="TIGR00401">
    <property type="entry name" value="msrA"/>
    <property type="match status" value="1"/>
</dbReference>
<feature type="domain" description="Selenoprotein methionine sulfoxide reductase A helical" evidence="6">
    <location>
        <begin position="218"/>
        <end position="266"/>
    </location>
</feature>
<dbReference type="InParanoid" id="A0A7M7SW35"/>
<dbReference type="SUPFAM" id="SSF55068">
    <property type="entry name" value="Peptide methionine sulfoxide reductase"/>
    <property type="match status" value="1"/>
</dbReference>
<dbReference type="PANTHER" id="PTHR43774:SF1">
    <property type="entry name" value="PEPTIDE METHIONINE SULFOXIDE REDUCTASE MSRA 2"/>
    <property type="match status" value="1"/>
</dbReference>
<dbReference type="Proteomes" id="UP000007110">
    <property type="component" value="Unassembled WGS sequence"/>
</dbReference>
<evidence type="ECO:0000313" key="7">
    <source>
        <dbReference type="EnsemblMetazoa" id="XP_030835689"/>
    </source>
</evidence>
<dbReference type="Pfam" id="PF20939">
    <property type="entry name" value="MsrA_helical"/>
    <property type="match status" value="1"/>
</dbReference>
<dbReference type="RefSeq" id="XP_030835689.1">
    <property type="nucleotide sequence ID" value="XM_030979829.1"/>
</dbReference>
<protein>
    <recommendedName>
        <fullName evidence="2">peptide-methionine (S)-S-oxide reductase</fullName>
        <ecNumber evidence="2">1.8.4.11</ecNumber>
    </recommendedName>
    <alternativeName>
        <fullName evidence="4">Peptide-methionine (S)-S-oxide reductase</fullName>
    </alternativeName>
</protein>
<reference evidence="7" key="2">
    <citation type="submission" date="2021-01" db="UniProtKB">
        <authorList>
            <consortium name="EnsemblMetazoa"/>
        </authorList>
    </citation>
    <scope>IDENTIFICATION</scope>
</reference>
<dbReference type="OMA" id="CFWGPEA"/>
<dbReference type="Gene3D" id="3.30.1060.10">
    <property type="entry name" value="Peptide methionine sulphoxide reductase MsrA"/>
    <property type="match status" value="1"/>
</dbReference>
<dbReference type="EC" id="1.8.4.11" evidence="2"/>
<reference evidence="8" key="1">
    <citation type="submission" date="2015-02" db="EMBL/GenBank/DDBJ databases">
        <title>Genome sequencing for Strongylocentrotus purpuratus.</title>
        <authorList>
            <person name="Murali S."/>
            <person name="Liu Y."/>
            <person name="Vee V."/>
            <person name="English A."/>
            <person name="Wang M."/>
            <person name="Skinner E."/>
            <person name="Han Y."/>
            <person name="Muzny D.M."/>
            <person name="Worley K.C."/>
            <person name="Gibbs R.A."/>
        </authorList>
    </citation>
    <scope>NUCLEOTIDE SEQUENCE</scope>
</reference>
<dbReference type="GO" id="GO:0008113">
    <property type="term" value="F:peptide-methionine (S)-S-oxide reductase activity"/>
    <property type="evidence" value="ECO:0007669"/>
    <property type="project" value="UniProtKB-EC"/>
</dbReference>
<dbReference type="PANTHER" id="PTHR43774">
    <property type="entry name" value="PEPTIDE METHIONINE SULFOXIDE REDUCTASE"/>
    <property type="match status" value="1"/>
</dbReference>
<dbReference type="Pfam" id="PF01625">
    <property type="entry name" value="PMSR"/>
    <property type="match status" value="1"/>
</dbReference>